<dbReference type="Pfam" id="PF08578">
    <property type="entry name" value="DUF1765"/>
    <property type="match status" value="1"/>
</dbReference>
<dbReference type="Proteomes" id="UP000800041">
    <property type="component" value="Unassembled WGS sequence"/>
</dbReference>
<keyword evidence="3" id="KW-1185">Reference proteome</keyword>
<dbReference type="InterPro" id="IPR013887">
    <property type="entry name" value="UPF0592"/>
</dbReference>
<gene>
    <name evidence="2" type="ORF">K402DRAFT_338098</name>
</gene>
<protein>
    <submittedName>
        <fullName evidence="2">DUF1765-domain-containing protein</fullName>
    </submittedName>
</protein>
<evidence type="ECO:0000256" key="1">
    <source>
        <dbReference type="SAM" id="MobiDB-lite"/>
    </source>
</evidence>
<dbReference type="PANTHER" id="PTHR37988:SF1">
    <property type="entry name" value="UPF0592 MEMBRANE PROTEIN C7D4.03C"/>
    <property type="match status" value="1"/>
</dbReference>
<feature type="region of interest" description="Disordered" evidence="1">
    <location>
        <begin position="700"/>
        <end position="780"/>
    </location>
</feature>
<accession>A0A6G1GSG6</accession>
<feature type="compositionally biased region" description="Low complexity" evidence="1">
    <location>
        <begin position="739"/>
        <end position="759"/>
    </location>
</feature>
<dbReference type="OrthoDB" id="296767at2759"/>
<proteinExistence type="predicted"/>
<feature type="region of interest" description="Disordered" evidence="1">
    <location>
        <begin position="1"/>
        <end position="26"/>
    </location>
</feature>
<evidence type="ECO:0000313" key="3">
    <source>
        <dbReference type="Proteomes" id="UP000800041"/>
    </source>
</evidence>
<sequence>MSAIFSSSQHTEITQAPPVQPNTQSEAHLPKSFSLDRFPSFTASLSSRTSRASFLPTASERKPRVDMSRRRDELWTAFRTLDGEFQKFQSKSTALKANVVRSSLLPFLRTYALHKSDRSLRAEDLERRVGILNKWWQGLLELLHGQNNQSIFGTDRPTILDAIISIMERPEWRMALTQPVTATSTPPAGTPSRRFSGMPGISSRASSVSSTSSDFLTESVHHNTRVTFVQNLLAQMGFVVEKMSLRNAPASLVAFCGKTCAYAFFFCPGVADILVALWKPTMETLRRVLDECDVPRHAILGQVSKRICDAFPPCLHSLRFESLTQTMRDLQKRVIAPLGAERLQWFGPWKNRWSGRDSDLFYVFVKHYHILLTDYLPENPTKREKACAPGLIMVHAQILVNLDSTIHRHGSEEQSRGPSMMTFDDLLNADASAPVLLNAPRTNATRLMAEDRLIMLLRDFLSDRSTQSDKARRFFARSFNSILKAAASKTSLFNHKACYTLLDFLEEAITILVRYDQWNDANEETFDWDFWLVVWEKMMESENTTTEVRLYSFLFGAWTMIAADPARKKALSVSILLRPAFFQSRFNHWCPLVRAYYMRLITWRMSRYDEDEAHPDLEILQVLNERLHSVWSHYLYLKDDATKRNAMLPSTIPSNPAPARRLFIVRTDPTVAPNGGGTFFSFDNGLEGSPTSTALKRYSALPTPSATERPSSSPASDTSDTDERPGNKRWSILRNIVGSAKTRSPSPSPRPISRAPAEPASHEDRSNDNSPENTPRSFPTHRTFCFKFSLELLDKRHQNTRHLRLQPPQLPEPAQSLLTAEENQRDSVLDVGPIKPIGPAINSSRYAGRALAEWTIVVNEFESFVQRRMSEGVPSKKMVETPTLGVETFRKPS</sequence>
<dbReference type="AlphaFoldDB" id="A0A6G1GSG6"/>
<feature type="compositionally biased region" description="Polar residues" evidence="1">
    <location>
        <begin position="768"/>
        <end position="777"/>
    </location>
</feature>
<dbReference type="EMBL" id="ML977173">
    <property type="protein sequence ID" value="KAF1983730.1"/>
    <property type="molecule type" value="Genomic_DNA"/>
</dbReference>
<reference evidence="2" key="1">
    <citation type="journal article" date="2020" name="Stud. Mycol.">
        <title>101 Dothideomycetes genomes: a test case for predicting lifestyles and emergence of pathogens.</title>
        <authorList>
            <person name="Haridas S."/>
            <person name="Albert R."/>
            <person name="Binder M."/>
            <person name="Bloem J."/>
            <person name="Labutti K."/>
            <person name="Salamov A."/>
            <person name="Andreopoulos B."/>
            <person name="Baker S."/>
            <person name="Barry K."/>
            <person name="Bills G."/>
            <person name="Bluhm B."/>
            <person name="Cannon C."/>
            <person name="Castanera R."/>
            <person name="Culley D."/>
            <person name="Daum C."/>
            <person name="Ezra D."/>
            <person name="Gonzalez J."/>
            <person name="Henrissat B."/>
            <person name="Kuo A."/>
            <person name="Liang C."/>
            <person name="Lipzen A."/>
            <person name="Lutzoni F."/>
            <person name="Magnuson J."/>
            <person name="Mondo S."/>
            <person name="Nolan M."/>
            <person name="Ohm R."/>
            <person name="Pangilinan J."/>
            <person name="Park H.-J."/>
            <person name="Ramirez L."/>
            <person name="Alfaro M."/>
            <person name="Sun H."/>
            <person name="Tritt A."/>
            <person name="Yoshinaga Y."/>
            <person name="Zwiers L.-H."/>
            <person name="Turgeon B."/>
            <person name="Goodwin S."/>
            <person name="Spatafora J."/>
            <person name="Crous P."/>
            <person name="Grigoriev I."/>
        </authorList>
    </citation>
    <scope>NUCLEOTIDE SEQUENCE</scope>
    <source>
        <strain evidence="2">CBS 113979</strain>
    </source>
</reference>
<name>A0A6G1GSG6_9PEZI</name>
<dbReference type="PANTHER" id="PTHR37988">
    <property type="entry name" value="UPF0592 MEMBRANE PROTEIN C7D4.03C"/>
    <property type="match status" value="1"/>
</dbReference>
<evidence type="ECO:0000313" key="2">
    <source>
        <dbReference type="EMBL" id="KAF1983730.1"/>
    </source>
</evidence>
<organism evidence="2 3">
    <name type="scientific">Aulographum hederae CBS 113979</name>
    <dbReference type="NCBI Taxonomy" id="1176131"/>
    <lineage>
        <taxon>Eukaryota</taxon>
        <taxon>Fungi</taxon>
        <taxon>Dikarya</taxon>
        <taxon>Ascomycota</taxon>
        <taxon>Pezizomycotina</taxon>
        <taxon>Dothideomycetes</taxon>
        <taxon>Pleosporomycetidae</taxon>
        <taxon>Aulographales</taxon>
        <taxon>Aulographaceae</taxon>
    </lineage>
</organism>
<feature type="compositionally biased region" description="Polar residues" evidence="1">
    <location>
        <begin position="1"/>
        <end position="14"/>
    </location>
</feature>